<reference evidence="2" key="1">
    <citation type="submission" date="2007-06" db="EMBL/GenBank/DDBJ databases">
        <title>Complete sequence of Sinorhizobium medicae WSM419 chromosome.</title>
        <authorList>
            <consortium name="US DOE Joint Genome Institute"/>
            <person name="Copeland A."/>
            <person name="Lucas S."/>
            <person name="Lapidus A."/>
            <person name="Barry K."/>
            <person name="Glavina del Rio T."/>
            <person name="Dalin E."/>
            <person name="Tice H."/>
            <person name="Pitluck S."/>
            <person name="Chain P."/>
            <person name="Malfatti S."/>
            <person name="Shin M."/>
            <person name="Vergez L."/>
            <person name="Schmutz J."/>
            <person name="Larimer F."/>
            <person name="Land M."/>
            <person name="Hauser L."/>
            <person name="Kyrpides N."/>
            <person name="Mikhailova N."/>
            <person name="Reeve W.G."/>
            <person name="Richardson P."/>
        </authorList>
    </citation>
    <scope>NUCLEOTIDE SEQUENCE [LARGE SCALE GENOMIC DNA]</scope>
    <source>
        <strain evidence="2">WSM419</strain>
    </source>
</reference>
<dbReference type="Proteomes" id="UP000001108">
    <property type="component" value="Chromosome"/>
</dbReference>
<dbReference type="OrthoDB" id="8367156at2"/>
<dbReference type="KEGG" id="smd:Smed_1217"/>
<accession>A6U8T7</accession>
<dbReference type="HOGENOM" id="CLU_1299048_0_0_5"/>
<dbReference type="STRING" id="366394.Smed_1217"/>
<dbReference type="PATRIC" id="fig|366394.8.peg.4348"/>
<protein>
    <submittedName>
        <fullName evidence="1">Uncharacterized protein</fullName>
    </submittedName>
</protein>
<proteinExistence type="predicted"/>
<dbReference type="AlphaFoldDB" id="A6U8T7"/>
<sequence>MFVKPIIANVPTRPELIAPGKTKDDWRDFAKKLIPGGDEVLWAEAFDSFLFGRLRSRYIDPITAVRDGSKWTGEGFTIVSIQCALIEFLAALRQGKKFRHENPVPPHEYKNSRDLFCDFLRRIDPFDKLFTKAKAKDFYANVRCGLLHEARTKGDWIIWASGIPAVDCQRKIVYRDSFQDVIERYIHDYGLALLKEIPLQEAFIRKFDDLAT</sequence>
<gene>
    <name evidence="1" type="ordered locus">Smed_1217</name>
</gene>
<organism evidence="1 2">
    <name type="scientific">Sinorhizobium medicae (strain WSM419)</name>
    <name type="common">Ensifer medicae</name>
    <dbReference type="NCBI Taxonomy" id="366394"/>
    <lineage>
        <taxon>Bacteria</taxon>
        <taxon>Pseudomonadati</taxon>
        <taxon>Pseudomonadota</taxon>
        <taxon>Alphaproteobacteria</taxon>
        <taxon>Hyphomicrobiales</taxon>
        <taxon>Rhizobiaceae</taxon>
        <taxon>Sinorhizobium/Ensifer group</taxon>
        <taxon>Sinorhizobium</taxon>
    </lineage>
</organism>
<name>A6U8T7_SINMW</name>
<dbReference type="eggNOG" id="ENOG5033DKH">
    <property type="taxonomic scope" value="Bacteria"/>
</dbReference>
<evidence type="ECO:0000313" key="2">
    <source>
        <dbReference type="Proteomes" id="UP000001108"/>
    </source>
</evidence>
<evidence type="ECO:0000313" key="1">
    <source>
        <dbReference type="EMBL" id="ABR60067.1"/>
    </source>
</evidence>
<reference evidence="1 2" key="2">
    <citation type="journal article" date="2010" name="Stand. Genomic Sci.">
        <title>Complete genome sequence of the Medicago microsymbiont Ensifer (Sinorhizobium) medicae strain WSM419.</title>
        <authorList>
            <person name="Reeve W."/>
            <person name="Chain P."/>
            <person name="O'Hara G."/>
            <person name="Ardley J."/>
            <person name="Nandesena K."/>
            <person name="Brau L."/>
            <person name="Tiwari R."/>
            <person name="Malfatti S."/>
            <person name="Kiss H."/>
            <person name="Lapidus A."/>
            <person name="Copeland A."/>
            <person name="Nolan M."/>
            <person name="Land M."/>
            <person name="Hauser L."/>
            <person name="Chang Y.J."/>
            <person name="Ivanova N."/>
            <person name="Mavromatis K."/>
            <person name="Markowitz V."/>
            <person name="Kyrpides N."/>
            <person name="Gollagher M."/>
            <person name="Yates R."/>
            <person name="Dilworth M."/>
            <person name="Howieson J."/>
        </authorList>
    </citation>
    <scope>NUCLEOTIDE SEQUENCE [LARGE SCALE GENOMIC DNA]</scope>
    <source>
        <strain evidence="1 2">WSM419</strain>
    </source>
</reference>
<dbReference type="EMBL" id="CP000738">
    <property type="protein sequence ID" value="ABR60067.1"/>
    <property type="molecule type" value="Genomic_DNA"/>
</dbReference>